<sequence length="74" mass="8122">MDIVRAEASMGFEVYQHHDLAEWRWRLFAVDGLLATGGPYPSLDDCLEAIRLVQGTNTSTPVFDAKTGSLVPQG</sequence>
<dbReference type="EMBL" id="AP024545">
    <property type="protein sequence ID" value="BCT93746.1"/>
    <property type="molecule type" value="Genomic_DNA"/>
</dbReference>
<organism evidence="1 2">
    <name type="scientific">Noviluteimonas caseinilytica</name>
    <dbReference type="NCBI Taxonomy" id="2675101"/>
    <lineage>
        <taxon>Bacteria</taxon>
        <taxon>Pseudomonadati</taxon>
        <taxon>Pseudomonadota</taxon>
        <taxon>Gammaproteobacteria</taxon>
        <taxon>Lysobacterales</taxon>
        <taxon>Lysobacteraceae</taxon>
        <taxon>Noviluteimonas</taxon>
    </lineage>
</organism>
<evidence type="ECO:0000313" key="1">
    <source>
        <dbReference type="EMBL" id="BCT93746.1"/>
    </source>
</evidence>
<evidence type="ECO:0000313" key="2">
    <source>
        <dbReference type="Proteomes" id="UP000681317"/>
    </source>
</evidence>
<dbReference type="Proteomes" id="UP000681317">
    <property type="component" value="Chromosome"/>
</dbReference>
<gene>
    <name evidence="1" type="ORF">LYSCAS_27700</name>
</gene>
<dbReference type="InterPro" id="IPR036913">
    <property type="entry name" value="YegP-like_sf"/>
</dbReference>
<name>A0ABN6FVJ3_9GAMM</name>
<keyword evidence="2" id="KW-1185">Reference proteome</keyword>
<evidence type="ECO:0008006" key="3">
    <source>
        <dbReference type="Google" id="ProtNLM"/>
    </source>
</evidence>
<accession>A0ABN6FVJ3</accession>
<dbReference type="SUPFAM" id="SSF160113">
    <property type="entry name" value="YegP-like"/>
    <property type="match status" value="1"/>
</dbReference>
<reference evidence="1 2" key="1">
    <citation type="submission" date="2021-03" db="EMBL/GenBank/DDBJ databases">
        <title>Complete Genome Sequences of Two Lysobacter Strains Isolated from Sea Water (Lysobacter caseinilyticus) and Soil (Lysobacter helvus) in South Korea.</title>
        <authorList>
            <person name="Watanabe Y."/>
            <person name="Arakawa K."/>
        </authorList>
    </citation>
    <scope>NUCLEOTIDE SEQUENCE [LARGE SCALE GENOMIC DNA]</scope>
    <source>
        <strain evidence="1 2">KVB24</strain>
    </source>
</reference>
<protein>
    <recommendedName>
        <fullName evidence="3">DUF1508 domain-containing protein</fullName>
    </recommendedName>
</protein>
<proteinExistence type="predicted"/>
<dbReference type="Gene3D" id="3.30.160.160">
    <property type="entry name" value="YegP-like"/>
    <property type="match status" value="1"/>
</dbReference>